<dbReference type="InterPro" id="IPR040505">
    <property type="entry name" value="DUF5537"/>
</dbReference>
<proteinExistence type="predicted"/>
<feature type="region of interest" description="Disordered" evidence="1">
    <location>
        <begin position="241"/>
        <end position="260"/>
    </location>
</feature>
<evidence type="ECO:0000256" key="1">
    <source>
        <dbReference type="SAM" id="MobiDB-lite"/>
    </source>
</evidence>
<accession>A0AAD6A6K7</accession>
<keyword evidence="3" id="KW-1185">Reference proteome</keyword>
<dbReference type="AlphaFoldDB" id="A0AAD6A6K7"/>
<comment type="caution">
    <text evidence="2">The sequence shown here is derived from an EMBL/GenBank/DDBJ whole genome shotgun (WGS) entry which is preliminary data.</text>
</comment>
<evidence type="ECO:0000313" key="3">
    <source>
        <dbReference type="Proteomes" id="UP001219934"/>
    </source>
</evidence>
<organism evidence="2 3">
    <name type="scientific">Pogonophryne albipinna</name>
    <dbReference type="NCBI Taxonomy" id="1090488"/>
    <lineage>
        <taxon>Eukaryota</taxon>
        <taxon>Metazoa</taxon>
        <taxon>Chordata</taxon>
        <taxon>Craniata</taxon>
        <taxon>Vertebrata</taxon>
        <taxon>Euteleostomi</taxon>
        <taxon>Actinopterygii</taxon>
        <taxon>Neopterygii</taxon>
        <taxon>Teleostei</taxon>
        <taxon>Neoteleostei</taxon>
        <taxon>Acanthomorphata</taxon>
        <taxon>Eupercaria</taxon>
        <taxon>Perciformes</taxon>
        <taxon>Notothenioidei</taxon>
        <taxon>Pogonophryne</taxon>
    </lineage>
</organism>
<reference evidence="2" key="1">
    <citation type="submission" date="2022-11" db="EMBL/GenBank/DDBJ databases">
        <title>Chromosome-level genome of Pogonophryne albipinna.</title>
        <authorList>
            <person name="Jo E."/>
        </authorList>
    </citation>
    <scope>NUCLEOTIDE SEQUENCE</scope>
    <source>
        <strain evidence="2">SGF0006</strain>
        <tissue evidence="2">Muscle</tissue>
    </source>
</reference>
<protein>
    <submittedName>
        <fullName evidence="2">Uncharacterized protein</fullName>
    </submittedName>
</protein>
<feature type="compositionally biased region" description="Basic residues" evidence="1">
    <location>
        <begin position="250"/>
        <end position="260"/>
    </location>
</feature>
<evidence type="ECO:0000313" key="2">
    <source>
        <dbReference type="EMBL" id="KAJ4918895.1"/>
    </source>
</evidence>
<sequence>MRGRCSMMTFQVNASLLPTANKALTSDRGSSCSHPGLEAPCSAYRSSGRGVGNIRTKLPLIQPLSRSRDWNTWSGGFMVGRSPHSAREDNDITGRHFLFEKQCVQPERTRTVVPPLQRTRTVVPPLQRGSLHPFSLSKGLSHSRGGRPFTLGYAPRYDLTSSPALVLPSSPALVLPSSLILSGRNSFSVESCKLSRPKVNYPTYSLLHSKDNQKSPSYPDPVLGASRSFFHRISELSSLEGETVRQEKLKKMRKPKKPPS</sequence>
<dbReference type="Proteomes" id="UP001219934">
    <property type="component" value="Unassembled WGS sequence"/>
</dbReference>
<dbReference type="EMBL" id="JAPTMU010000380">
    <property type="protein sequence ID" value="KAJ4918895.1"/>
    <property type="molecule type" value="Genomic_DNA"/>
</dbReference>
<dbReference type="Pfam" id="PF17690">
    <property type="entry name" value="DUF5537"/>
    <property type="match status" value="1"/>
</dbReference>
<name>A0AAD6A6K7_9TELE</name>
<gene>
    <name evidence="2" type="ORF">JOQ06_027897</name>
</gene>